<gene>
    <name evidence="1" type="ORF">C7M84_013068</name>
</gene>
<sequence>MKINLKPSYLHSFFTPQATDISRRSGRVRVKPLEFWNFEKIEVKKADDGQVQVISHKWTFPEPREEEDGKLMETVHSYHPASTTSKGSPGKSLQIVKFKDLYFLHYLMKECNCFLAKSYEDPKHGVFAGFVFLEGGSLLWQAKKDMFIKVISGRGTLKMVNTETMEGVHMALMNKGSANITTGTKVEIIKDRRCKMIKFFVEIKSANLKEK</sequence>
<dbReference type="AlphaFoldDB" id="A0A3R7PER5"/>
<proteinExistence type="predicted"/>
<dbReference type="OrthoDB" id="6372235at2759"/>
<evidence type="ECO:0000313" key="2">
    <source>
        <dbReference type="Proteomes" id="UP000283509"/>
    </source>
</evidence>
<name>A0A3R7PER5_PENVA</name>
<organism evidence="1 2">
    <name type="scientific">Penaeus vannamei</name>
    <name type="common">Whiteleg shrimp</name>
    <name type="synonym">Litopenaeus vannamei</name>
    <dbReference type="NCBI Taxonomy" id="6689"/>
    <lineage>
        <taxon>Eukaryota</taxon>
        <taxon>Metazoa</taxon>
        <taxon>Ecdysozoa</taxon>
        <taxon>Arthropoda</taxon>
        <taxon>Crustacea</taxon>
        <taxon>Multicrustacea</taxon>
        <taxon>Malacostraca</taxon>
        <taxon>Eumalacostraca</taxon>
        <taxon>Eucarida</taxon>
        <taxon>Decapoda</taxon>
        <taxon>Dendrobranchiata</taxon>
        <taxon>Penaeoidea</taxon>
        <taxon>Penaeidae</taxon>
        <taxon>Penaeus</taxon>
    </lineage>
</organism>
<reference evidence="1 2" key="2">
    <citation type="submission" date="2019-01" db="EMBL/GenBank/DDBJ databases">
        <title>The decoding of complex shrimp genome reveals the adaptation for benthos swimmer, frequently molting mechanism and breeding impact on genome.</title>
        <authorList>
            <person name="Sun Y."/>
            <person name="Gao Y."/>
            <person name="Yu Y."/>
        </authorList>
    </citation>
    <scope>NUCLEOTIDE SEQUENCE [LARGE SCALE GENOMIC DNA]</scope>
    <source>
        <tissue evidence="1">Muscle</tissue>
    </source>
</reference>
<accession>A0A3R7PER5</accession>
<keyword evidence="2" id="KW-1185">Reference proteome</keyword>
<protein>
    <submittedName>
        <fullName evidence="1">Uncharacterized protein</fullName>
    </submittedName>
</protein>
<comment type="caution">
    <text evidence="1">The sequence shown here is derived from an EMBL/GenBank/DDBJ whole genome shotgun (WGS) entry which is preliminary data.</text>
</comment>
<dbReference type="EMBL" id="QCYY01002635">
    <property type="protein sequence ID" value="ROT68776.1"/>
    <property type="molecule type" value="Genomic_DNA"/>
</dbReference>
<evidence type="ECO:0000313" key="1">
    <source>
        <dbReference type="EMBL" id="ROT68776.1"/>
    </source>
</evidence>
<reference evidence="1 2" key="1">
    <citation type="submission" date="2018-04" db="EMBL/GenBank/DDBJ databases">
        <authorList>
            <person name="Zhang X."/>
            <person name="Yuan J."/>
            <person name="Li F."/>
            <person name="Xiang J."/>
        </authorList>
    </citation>
    <scope>NUCLEOTIDE SEQUENCE [LARGE SCALE GENOMIC DNA]</scope>
    <source>
        <tissue evidence="1">Muscle</tissue>
    </source>
</reference>
<dbReference type="Proteomes" id="UP000283509">
    <property type="component" value="Unassembled WGS sequence"/>
</dbReference>